<accession>A0AAU9DSA9</accession>
<evidence type="ECO:0000256" key="1">
    <source>
        <dbReference type="SAM" id="Coils"/>
    </source>
</evidence>
<dbReference type="GO" id="GO:0015562">
    <property type="term" value="F:efflux transmembrane transporter activity"/>
    <property type="evidence" value="ECO:0007669"/>
    <property type="project" value="InterPro"/>
</dbReference>
<dbReference type="AlphaFoldDB" id="A0AAU9DSA9"/>
<name>A0AAU9DSA9_9FUSO</name>
<feature type="coiled-coil region" evidence="1">
    <location>
        <begin position="39"/>
        <end position="66"/>
    </location>
</feature>
<keyword evidence="3" id="KW-1185">Reference proteome</keyword>
<dbReference type="SUPFAM" id="SSF56954">
    <property type="entry name" value="Outer membrane efflux proteins (OEP)"/>
    <property type="match status" value="1"/>
</dbReference>
<keyword evidence="2" id="KW-0614">Plasmid</keyword>
<evidence type="ECO:0008006" key="4">
    <source>
        <dbReference type="Google" id="ProtNLM"/>
    </source>
</evidence>
<dbReference type="EMBL" id="AP027060">
    <property type="protein sequence ID" value="BDU51508.1"/>
    <property type="molecule type" value="Genomic_DNA"/>
</dbReference>
<evidence type="ECO:0000313" key="3">
    <source>
        <dbReference type="Proteomes" id="UP001321582"/>
    </source>
</evidence>
<dbReference type="KEGG" id="haby:HLVA_20770"/>
<keyword evidence="1" id="KW-0175">Coiled coil</keyword>
<dbReference type="Gene3D" id="1.20.1600.10">
    <property type="entry name" value="Outer membrane efflux proteins (OEP)"/>
    <property type="match status" value="1"/>
</dbReference>
<organism evidence="2 3">
    <name type="scientific">Haliovirga abyssi</name>
    <dbReference type="NCBI Taxonomy" id="2996794"/>
    <lineage>
        <taxon>Bacteria</taxon>
        <taxon>Fusobacteriati</taxon>
        <taxon>Fusobacteriota</taxon>
        <taxon>Fusobacteriia</taxon>
        <taxon>Fusobacteriales</taxon>
        <taxon>Haliovirgaceae</taxon>
        <taxon>Haliovirga</taxon>
    </lineage>
</organism>
<evidence type="ECO:0000313" key="2">
    <source>
        <dbReference type="EMBL" id="BDU51508.1"/>
    </source>
</evidence>
<dbReference type="RefSeq" id="WP_307905593.1">
    <property type="nucleotide sequence ID" value="NZ_AP027060.1"/>
</dbReference>
<protein>
    <recommendedName>
        <fullName evidence="4">TolC family protein</fullName>
    </recommendedName>
</protein>
<dbReference type="Proteomes" id="UP001321582">
    <property type="component" value="Plasmid pHIC"/>
</dbReference>
<reference evidence="2 3" key="1">
    <citation type="submission" date="2022-11" db="EMBL/GenBank/DDBJ databases">
        <title>Haliovirga abyssi gen. nov., sp. nov., a mesophilic fermentative bacterium isolated from the Iheya North hydrothermal field and the proposal of Haliovirgaceae fam. nov.</title>
        <authorList>
            <person name="Miyazaki U."/>
            <person name="Tame A."/>
            <person name="Miyazaki J."/>
            <person name="Takai K."/>
            <person name="Sawayama S."/>
            <person name="Kitajima M."/>
            <person name="Okamoto A."/>
            <person name="Nakagawa S."/>
        </authorList>
    </citation>
    <scope>NUCLEOTIDE SEQUENCE [LARGE SCALE GENOMIC DNA]</scope>
    <source>
        <strain evidence="2 3">IC12</strain>
        <plasmid evidence="2 3">pHIC</plasmid>
    </source>
</reference>
<proteinExistence type="predicted"/>
<sequence length="449" mass="53868">MKKINIIFSIFFVMFNLSYSVEYSLNDIIEEFLSKGDITNIEKLNLDTLERKKKSIEKEKNSKIKLSLKNGNELLYNKELNIWRKDKRFLHGNLSLESSYRDFYIKFDDQYSNGNIDISGDTIYTNRYKNEISEISIGYNKNINDIFYSEYKYNKNNIKYEKIDIKLKKTKEKFEKIKELIQLYVEIKSKEEEKSLYFKMFRENKEMLKIVKGEYEVGKKREVDVEIINLELENIKNRIDILGEKVNVSKEKLLSYINKNGNKIRLLPLEKIDIGEIEVEHIEKEDIINRKNMLKEELKLLNRKNQVDINIYSEYDLKKNNYKLGINFTGEAFGYNYKIDENRNKNLEFEKLLKIKEKELIIKKTEEEKNYINLKKALRLSQKDVGIKFKINNLNKKLFIKGYAGASDYIKSKTNYIKAEVENKKNEYKLSKFMYEQYWIKKVNIMNEK</sequence>
<feature type="coiled-coil region" evidence="1">
    <location>
        <begin position="225"/>
        <end position="252"/>
    </location>
</feature>
<gene>
    <name evidence="2" type="ORF">HLVA_20770</name>
</gene>
<geneLocation type="plasmid" evidence="2 3">
    <name>pHIC</name>
</geneLocation>